<proteinExistence type="predicted"/>
<evidence type="ECO:0000313" key="1">
    <source>
        <dbReference type="EMBL" id="PIQ73894.1"/>
    </source>
</evidence>
<comment type="caution">
    <text evidence="1">The sequence shown here is derived from an EMBL/GenBank/DDBJ whole genome shotgun (WGS) entry which is preliminary data.</text>
</comment>
<dbReference type="EMBL" id="PCVM01000001">
    <property type="protein sequence ID" value="PIQ73894.1"/>
    <property type="molecule type" value="Genomic_DNA"/>
</dbReference>
<dbReference type="Proteomes" id="UP000231056">
    <property type="component" value="Unassembled WGS sequence"/>
</dbReference>
<evidence type="ECO:0000313" key="2">
    <source>
        <dbReference type="Proteomes" id="UP000231056"/>
    </source>
</evidence>
<dbReference type="AlphaFoldDB" id="A0A2M6IVD8"/>
<gene>
    <name evidence="1" type="ORF">COV58_00055</name>
</gene>
<reference evidence="1 2" key="1">
    <citation type="submission" date="2017-09" db="EMBL/GenBank/DDBJ databases">
        <title>Depth-based differentiation of microbial function through sediment-hosted aquifers and enrichment of novel symbionts in the deep terrestrial subsurface.</title>
        <authorList>
            <person name="Probst A.J."/>
            <person name="Ladd B."/>
            <person name="Jarett J.K."/>
            <person name="Geller-Mcgrath D.E."/>
            <person name="Sieber C.M."/>
            <person name="Emerson J.B."/>
            <person name="Anantharaman K."/>
            <person name="Thomas B.C."/>
            <person name="Malmstrom R."/>
            <person name="Stieglmeier M."/>
            <person name="Klingl A."/>
            <person name="Woyke T."/>
            <person name="Ryan C.M."/>
            <person name="Banfield J.F."/>
        </authorList>
    </citation>
    <scope>NUCLEOTIDE SEQUENCE [LARGE SCALE GENOMIC DNA]</scope>
    <source>
        <strain evidence="1">CG11_big_fil_rev_8_21_14_0_20_36_8</strain>
    </source>
</reference>
<name>A0A2M6IVD8_9BACT</name>
<organism evidence="1 2">
    <name type="scientific">Candidatus Roizmanbacteria bacterium CG11_big_fil_rev_8_21_14_0_20_36_8</name>
    <dbReference type="NCBI Taxonomy" id="1974856"/>
    <lineage>
        <taxon>Bacteria</taxon>
        <taxon>Candidatus Roizmaniibacteriota</taxon>
    </lineage>
</organism>
<accession>A0A2M6IVD8</accession>
<protein>
    <submittedName>
        <fullName evidence="1">Uncharacterized protein</fullName>
    </submittedName>
</protein>
<sequence length="61" mass="7303">MRRKMEVLEFLAQDIFAKVKKIMKKVQNDGYTDGTIQRMMNNPLTEYADRMRDQKKAFSSR</sequence>